<protein>
    <submittedName>
        <fullName evidence="5">AMP-binding protein</fullName>
    </submittedName>
</protein>
<dbReference type="RefSeq" id="WP_252665059.1">
    <property type="nucleotide sequence ID" value="NZ_CP098611.1"/>
</dbReference>
<dbReference type="InterPro" id="IPR025110">
    <property type="entry name" value="AMP-bd_C"/>
</dbReference>
<reference evidence="5" key="1">
    <citation type="submission" date="2022-06" db="EMBL/GenBank/DDBJ databases">
        <title>Genome sequence of Phormidium yuhuli AB48 isolated from an industrial photobioreactor environment.</title>
        <authorList>
            <person name="Qiu Y."/>
            <person name="Noonan A.J.C."/>
            <person name="Dofher K."/>
            <person name="Koch M."/>
            <person name="Kieft B."/>
            <person name="Lin X."/>
            <person name="Ziels R.M."/>
            <person name="Hallam S.J."/>
        </authorList>
    </citation>
    <scope>NUCLEOTIDE SEQUENCE</scope>
    <source>
        <strain evidence="5">AB48</strain>
    </source>
</reference>
<sequence length="466" mass="50879">MGQLLNYRALFAESEPAIFATFEAELGQKLQELDQQSPPVVVLLAEPEPISFLAGVLAAQMRGVALILGNPGWRWGEWQQVQEQVHYTLAWGEVPIPAQRGLAVSAYPPAATLLIATGGTSGRIRFAVQTWDRLTASALGFQEHIQAREIHCCCTLPLFHVSGLMQVVRSLVTGGRLVLSDYKRLDAGELPPLNPEDFWISLVPTQLQRLLGNPEIIPWLRRFAGILVGGAPPWPALLQQGRSHSLPLALTYGMTETASQVATLLPQEFLGGNNSSGRPLPHSQIRVCDPSGSPVKPGEMGHVTIQSKSLMWGYYEDFKGGISPLETLVSDDYGYFDEAGYLHLLGRGSQMIITGGEKVFPGEVEAVLRDCPGIEDVCVVGMADEDWGQVVVALYVPAGGESSEGIVAEGRSRLSQQLAHYKHPKCWWPTEEIPRNSRGKVEVEAVQQLISAFRPSKQGPKHGNDE</sequence>
<organism evidence="5 6">
    <name type="scientific">Phormidium yuhuli AB48</name>
    <dbReference type="NCBI Taxonomy" id="2940671"/>
    <lineage>
        <taxon>Bacteria</taxon>
        <taxon>Bacillati</taxon>
        <taxon>Cyanobacteriota</taxon>
        <taxon>Cyanophyceae</taxon>
        <taxon>Oscillatoriophycideae</taxon>
        <taxon>Oscillatoriales</taxon>
        <taxon>Oscillatoriaceae</taxon>
        <taxon>Phormidium</taxon>
        <taxon>Phormidium yuhuli</taxon>
    </lineage>
</organism>
<name>A0ABY5AUH3_9CYAN</name>
<dbReference type="Gene3D" id="3.30.300.30">
    <property type="match status" value="1"/>
</dbReference>
<dbReference type="PANTHER" id="PTHR43201">
    <property type="entry name" value="ACYL-COA SYNTHETASE"/>
    <property type="match status" value="1"/>
</dbReference>
<dbReference type="InterPro" id="IPR042099">
    <property type="entry name" value="ANL_N_sf"/>
</dbReference>
<evidence type="ECO:0000313" key="5">
    <source>
        <dbReference type="EMBL" id="USR92884.1"/>
    </source>
</evidence>
<dbReference type="Proteomes" id="UP001056708">
    <property type="component" value="Chromosome"/>
</dbReference>
<accession>A0ABY5AUH3</accession>
<dbReference type="SUPFAM" id="SSF56801">
    <property type="entry name" value="Acetyl-CoA synthetase-like"/>
    <property type="match status" value="1"/>
</dbReference>
<dbReference type="PANTHER" id="PTHR43201:SF5">
    <property type="entry name" value="MEDIUM-CHAIN ACYL-COA LIGASE ACSF2, MITOCHONDRIAL"/>
    <property type="match status" value="1"/>
</dbReference>
<comment type="similarity">
    <text evidence="1">Belongs to the ATP-dependent AMP-binding enzyme family.</text>
</comment>
<dbReference type="EMBL" id="CP098611">
    <property type="protein sequence ID" value="USR92884.1"/>
    <property type="molecule type" value="Genomic_DNA"/>
</dbReference>
<dbReference type="Gene3D" id="3.40.50.12780">
    <property type="entry name" value="N-terminal domain of ligase-like"/>
    <property type="match status" value="1"/>
</dbReference>
<evidence type="ECO:0000259" key="3">
    <source>
        <dbReference type="Pfam" id="PF00501"/>
    </source>
</evidence>
<proteinExistence type="inferred from homology"/>
<dbReference type="InterPro" id="IPR000873">
    <property type="entry name" value="AMP-dep_synth/lig_dom"/>
</dbReference>
<dbReference type="Pfam" id="PF13193">
    <property type="entry name" value="AMP-binding_C"/>
    <property type="match status" value="1"/>
</dbReference>
<dbReference type="InterPro" id="IPR045851">
    <property type="entry name" value="AMP-bd_C_sf"/>
</dbReference>
<feature type="domain" description="AMP-dependent synthetase/ligase" evidence="3">
    <location>
        <begin position="113"/>
        <end position="315"/>
    </location>
</feature>
<gene>
    <name evidence="5" type="ORF">NEA10_09270</name>
</gene>
<keyword evidence="2" id="KW-0436">Ligase</keyword>
<evidence type="ECO:0000256" key="2">
    <source>
        <dbReference type="ARBA" id="ARBA00022598"/>
    </source>
</evidence>
<evidence type="ECO:0000259" key="4">
    <source>
        <dbReference type="Pfam" id="PF13193"/>
    </source>
</evidence>
<evidence type="ECO:0000313" key="6">
    <source>
        <dbReference type="Proteomes" id="UP001056708"/>
    </source>
</evidence>
<evidence type="ECO:0000256" key="1">
    <source>
        <dbReference type="ARBA" id="ARBA00006432"/>
    </source>
</evidence>
<keyword evidence="6" id="KW-1185">Reference proteome</keyword>
<dbReference type="Pfam" id="PF00501">
    <property type="entry name" value="AMP-binding"/>
    <property type="match status" value="1"/>
</dbReference>
<feature type="domain" description="AMP-binding enzyme C-terminal" evidence="4">
    <location>
        <begin position="363"/>
        <end position="440"/>
    </location>
</feature>